<accession>A0A9X1QVV6</accession>
<gene>
    <name evidence="1" type="ORF">K8089_16205</name>
</gene>
<proteinExistence type="predicted"/>
<name>A0A9X1QVV6_9FLAO</name>
<dbReference type="InterPro" id="IPR035093">
    <property type="entry name" value="RelE/ParE_toxin_dom_sf"/>
</dbReference>
<dbReference type="InterPro" id="IPR009241">
    <property type="entry name" value="HigB-like"/>
</dbReference>
<dbReference type="Proteomes" id="UP001139461">
    <property type="component" value="Unassembled WGS sequence"/>
</dbReference>
<comment type="caution">
    <text evidence="1">The sequence shown here is derived from an EMBL/GenBank/DDBJ whole genome shotgun (WGS) entry which is preliminary data.</text>
</comment>
<dbReference type="RefSeq" id="WP_237604323.1">
    <property type="nucleotide sequence ID" value="NZ_JAIRBA010000106.1"/>
</dbReference>
<dbReference type="AlphaFoldDB" id="A0A9X1QVV6"/>
<dbReference type="EMBL" id="JAIRBA010000106">
    <property type="protein sequence ID" value="MCG2420566.1"/>
    <property type="molecule type" value="Genomic_DNA"/>
</dbReference>
<reference evidence="1" key="1">
    <citation type="submission" date="2021-09" db="EMBL/GenBank/DDBJ databases">
        <title>Genome of Aequorivita sp. strain F47161.</title>
        <authorList>
            <person name="Wang Y."/>
        </authorList>
    </citation>
    <scope>NUCLEOTIDE SEQUENCE</scope>
    <source>
        <strain evidence="1">F47161</strain>
    </source>
</reference>
<dbReference type="Gene3D" id="3.30.2310.20">
    <property type="entry name" value="RelE-like"/>
    <property type="match status" value="1"/>
</dbReference>
<protein>
    <submittedName>
        <fullName evidence="1">Type II toxin-antitoxin system RelE/ParE family toxin</fullName>
    </submittedName>
</protein>
<evidence type="ECO:0000313" key="2">
    <source>
        <dbReference type="Proteomes" id="UP001139461"/>
    </source>
</evidence>
<dbReference type="Pfam" id="PF05973">
    <property type="entry name" value="Gp49"/>
    <property type="match status" value="1"/>
</dbReference>
<sequence length="115" mass="13921">MTEKFKVEFLKEVFEFLDGIDKKARNKILFNIDRAKVKTDNNLFKKLTSDIWEFRTLYNKKQYRLFAFWDKTDNKVTFVIATHGIVKKTQKTPKKEINKATELMNKYFESKNKKR</sequence>
<keyword evidence="2" id="KW-1185">Reference proteome</keyword>
<evidence type="ECO:0000313" key="1">
    <source>
        <dbReference type="EMBL" id="MCG2420566.1"/>
    </source>
</evidence>
<organism evidence="1 2">
    <name type="scientific">Aequorivita vitellina</name>
    <dbReference type="NCBI Taxonomy" id="2874475"/>
    <lineage>
        <taxon>Bacteria</taxon>
        <taxon>Pseudomonadati</taxon>
        <taxon>Bacteroidota</taxon>
        <taxon>Flavobacteriia</taxon>
        <taxon>Flavobacteriales</taxon>
        <taxon>Flavobacteriaceae</taxon>
        <taxon>Aequorivita</taxon>
    </lineage>
</organism>